<proteinExistence type="predicted"/>
<comment type="caution">
    <text evidence="1">The sequence shown here is derived from an EMBL/GenBank/DDBJ whole genome shotgun (WGS) entry which is preliminary data.</text>
</comment>
<gene>
    <name evidence="1" type="ORF">LY79DRAFT_579572</name>
</gene>
<keyword evidence="2" id="KW-1185">Reference proteome</keyword>
<evidence type="ECO:0000313" key="2">
    <source>
        <dbReference type="Proteomes" id="UP001230504"/>
    </source>
</evidence>
<sequence>MSEHVHRLCSESHNRAFARARNAQLIMSNAIPEITTDDDTPYCIWYPDVASEETYRQLAKRYPDMRCGLYNELGLRLANMMSDDEDIVPAAPKQPYLLLTLRRLTRPYALCRNETHAELLELPASLTADPTPYSPVALYGCAPC</sequence>
<evidence type="ECO:0000313" key="1">
    <source>
        <dbReference type="EMBL" id="KAK1590825.1"/>
    </source>
</evidence>
<accession>A0AAD8PZH8</accession>
<name>A0AAD8PZH8_9PEZI</name>
<dbReference type="Proteomes" id="UP001230504">
    <property type="component" value="Unassembled WGS sequence"/>
</dbReference>
<reference evidence="1" key="1">
    <citation type="submission" date="2021-06" db="EMBL/GenBank/DDBJ databases">
        <title>Comparative genomics, transcriptomics and evolutionary studies reveal genomic signatures of adaptation to plant cell wall in hemibiotrophic fungi.</title>
        <authorList>
            <consortium name="DOE Joint Genome Institute"/>
            <person name="Baroncelli R."/>
            <person name="Diaz J.F."/>
            <person name="Benocci T."/>
            <person name="Peng M."/>
            <person name="Battaglia E."/>
            <person name="Haridas S."/>
            <person name="Andreopoulos W."/>
            <person name="Labutti K."/>
            <person name="Pangilinan J."/>
            <person name="Floch G.L."/>
            <person name="Makela M.R."/>
            <person name="Henrissat B."/>
            <person name="Grigoriev I.V."/>
            <person name="Crouch J.A."/>
            <person name="De Vries R.P."/>
            <person name="Sukno S.A."/>
            <person name="Thon M.R."/>
        </authorList>
    </citation>
    <scope>NUCLEOTIDE SEQUENCE</scope>
    <source>
        <strain evidence="1">CBS 125086</strain>
    </source>
</reference>
<protein>
    <submittedName>
        <fullName evidence="1">Uncharacterized protein</fullName>
    </submittedName>
</protein>
<organism evidence="1 2">
    <name type="scientific">Colletotrichum navitas</name>
    <dbReference type="NCBI Taxonomy" id="681940"/>
    <lineage>
        <taxon>Eukaryota</taxon>
        <taxon>Fungi</taxon>
        <taxon>Dikarya</taxon>
        <taxon>Ascomycota</taxon>
        <taxon>Pezizomycotina</taxon>
        <taxon>Sordariomycetes</taxon>
        <taxon>Hypocreomycetidae</taxon>
        <taxon>Glomerellales</taxon>
        <taxon>Glomerellaceae</taxon>
        <taxon>Colletotrichum</taxon>
        <taxon>Colletotrichum graminicola species complex</taxon>
    </lineage>
</organism>
<dbReference type="RefSeq" id="XP_060414292.1">
    <property type="nucleotide sequence ID" value="XM_060560037.1"/>
</dbReference>
<dbReference type="GeneID" id="85444277"/>
<dbReference type="EMBL" id="JAHLJV010000028">
    <property type="protein sequence ID" value="KAK1590825.1"/>
    <property type="molecule type" value="Genomic_DNA"/>
</dbReference>
<dbReference type="AlphaFoldDB" id="A0AAD8PZH8"/>